<keyword evidence="4 10" id="KW-0479">Metal-binding</keyword>
<evidence type="ECO:0000256" key="10">
    <source>
        <dbReference type="RuleBase" id="RU363130"/>
    </source>
</evidence>
<keyword evidence="12" id="KW-1185">Reference proteome</keyword>
<sequence length="294" mass="34332">MGWFWADPNTQQNKSLWKASSATAISGQCPVMHERKEESISACPVMRERKEEPVSACPVMREKKQSDLNPLNNIPFNLSSERHDQQAIELPTERMISTIPRGTKKKEYWEYPSPQQMYNAMIKKGKIDSNTGEEIPEDAVESMVYVHNLLNEGSWGEILKWEQPHTKETLIEPKLLKFTGRPDKLSPRARWHHFLSNIFPSYYSNELPFDRHDWFVLRGDPNSTYLDDEGNEISGYKRIRYVLDFYGAPDDENGLPTFNIDVRPALDNFENTRDRFNHLMRPVLDKYFGSERSK</sequence>
<keyword evidence="8 10" id="KW-0472">Membrane</keyword>
<protein>
    <recommendedName>
        <fullName evidence="10">Holocytochrome c-type synthase</fullName>
        <ecNumber evidence="10">4.4.1.17</ecNumber>
    </recommendedName>
</protein>
<dbReference type="GO" id="GO:0004408">
    <property type="term" value="F:holocytochrome-c synthase activity"/>
    <property type="evidence" value="ECO:0007669"/>
    <property type="project" value="UniProtKB-EC"/>
</dbReference>
<keyword evidence="7 10" id="KW-0496">Mitochondrion</keyword>
<dbReference type="GO" id="GO:0005743">
    <property type="term" value="C:mitochondrial inner membrane"/>
    <property type="evidence" value="ECO:0007669"/>
    <property type="project" value="UniProtKB-SubCell"/>
</dbReference>
<dbReference type="PANTHER" id="PTHR12743:SF3">
    <property type="entry name" value="HOLOCYTOCHROME-C SYNTHASE"/>
    <property type="match status" value="1"/>
</dbReference>
<evidence type="ECO:0000256" key="6">
    <source>
        <dbReference type="ARBA" id="ARBA00023004"/>
    </source>
</evidence>
<dbReference type="OMA" id="KARFWLF"/>
<dbReference type="GeneID" id="11495819"/>
<comment type="function">
    <text evidence="10">Lyase that catalyzes the covalent linking of the heme group to the cytochrome C apoprotein to produce the mature functional cytochrome.</text>
</comment>
<gene>
    <name evidence="11" type="primary">NDAI0H01140</name>
    <name evidence="11" type="ordered locus">NDAI_0H01140</name>
</gene>
<dbReference type="Pfam" id="PF01265">
    <property type="entry name" value="Cyto_heme_lyase"/>
    <property type="match status" value="1"/>
</dbReference>
<keyword evidence="6 10" id="KW-0408">Iron</keyword>
<dbReference type="GO" id="GO:0046872">
    <property type="term" value="F:metal ion binding"/>
    <property type="evidence" value="ECO:0007669"/>
    <property type="project" value="UniProtKB-KW"/>
</dbReference>
<evidence type="ECO:0000256" key="9">
    <source>
        <dbReference type="ARBA" id="ARBA00023239"/>
    </source>
</evidence>
<dbReference type="STRING" id="1071378.G0WES7"/>
<keyword evidence="9 10" id="KW-0456">Lyase</keyword>
<dbReference type="EC" id="4.4.1.17" evidence="10"/>
<keyword evidence="3 10" id="KW-0349">Heme</keyword>
<organism evidence="11 12">
    <name type="scientific">Naumovozyma dairenensis (strain ATCC 10597 / BCRC 20456 / CBS 421 / NBRC 0211 / NRRL Y-12639)</name>
    <name type="common">Saccharomyces dairenensis</name>
    <dbReference type="NCBI Taxonomy" id="1071378"/>
    <lineage>
        <taxon>Eukaryota</taxon>
        <taxon>Fungi</taxon>
        <taxon>Dikarya</taxon>
        <taxon>Ascomycota</taxon>
        <taxon>Saccharomycotina</taxon>
        <taxon>Saccharomycetes</taxon>
        <taxon>Saccharomycetales</taxon>
        <taxon>Saccharomycetaceae</taxon>
        <taxon>Naumovozyma</taxon>
    </lineage>
</organism>
<evidence type="ECO:0000256" key="5">
    <source>
        <dbReference type="ARBA" id="ARBA00022792"/>
    </source>
</evidence>
<dbReference type="HOGENOM" id="CLU_048602_0_1_1"/>
<proteinExistence type="inferred from homology"/>
<name>G0WES7_NAUDC</name>
<dbReference type="PANTHER" id="PTHR12743">
    <property type="entry name" value="CYTOCHROME C1 HEME LYASE"/>
    <property type="match status" value="1"/>
</dbReference>
<evidence type="ECO:0000256" key="1">
    <source>
        <dbReference type="ARBA" id="ARBA00004273"/>
    </source>
</evidence>
<dbReference type="RefSeq" id="XP_003671531.1">
    <property type="nucleotide sequence ID" value="XM_003671483.1"/>
</dbReference>
<evidence type="ECO:0000313" key="11">
    <source>
        <dbReference type="EMBL" id="CCD26288.1"/>
    </source>
</evidence>
<dbReference type="EMBL" id="HE580274">
    <property type="protein sequence ID" value="CCD26288.1"/>
    <property type="molecule type" value="Genomic_DNA"/>
</dbReference>
<evidence type="ECO:0000256" key="8">
    <source>
        <dbReference type="ARBA" id="ARBA00023136"/>
    </source>
</evidence>
<dbReference type="PROSITE" id="PS00822">
    <property type="entry name" value="CYTO_HEME_LYASE_2"/>
    <property type="match status" value="1"/>
</dbReference>
<evidence type="ECO:0000256" key="7">
    <source>
        <dbReference type="ARBA" id="ARBA00023128"/>
    </source>
</evidence>
<dbReference type="eggNOG" id="KOG3996">
    <property type="taxonomic scope" value="Eukaryota"/>
</dbReference>
<evidence type="ECO:0000256" key="4">
    <source>
        <dbReference type="ARBA" id="ARBA00022723"/>
    </source>
</evidence>
<accession>G0WES7</accession>
<dbReference type="InterPro" id="IPR000511">
    <property type="entry name" value="Holocyt_c/c1_synthase"/>
</dbReference>
<evidence type="ECO:0000256" key="2">
    <source>
        <dbReference type="ARBA" id="ARBA00007255"/>
    </source>
</evidence>
<dbReference type="KEGG" id="ndi:NDAI_0H01140"/>
<reference evidence="11 12" key="1">
    <citation type="journal article" date="2011" name="Proc. Natl. Acad. Sci. U.S.A.">
        <title>Evolutionary erosion of yeast sex chromosomes by mating-type switching accidents.</title>
        <authorList>
            <person name="Gordon J.L."/>
            <person name="Armisen D."/>
            <person name="Proux-Wera E."/>
            <person name="Oheigeartaigh S.S."/>
            <person name="Byrne K.P."/>
            <person name="Wolfe K.H."/>
        </authorList>
    </citation>
    <scope>NUCLEOTIDE SEQUENCE [LARGE SCALE GENOMIC DNA]</scope>
    <source>
        <strain evidence="12">ATCC 10597 / BCRC 20456 / CBS 421 / NBRC 0211 / NRRL Y-12639</strain>
    </source>
</reference>
<keyword evidence="5 10" id="KW-0999">Mitochondrion inner membrane</keyword>
<dbReference type="Proteomes" id="UP000000689">
    <property type="component" value="Chromosome 8"/>
</dbReference>
<comment type="similarity">
    <text evidence="2 10">Belongs to the cytochrome c-type heme lyase family.</text>
</comment>
<evidence type="ECO:0000256" key="3">
    <source>
        <dbReference type="ARBA" id="ARBA00022617"/>
    </source>
</evidence>
<evidence type="ECO:0000313" key="12">
    <source>
        <dbReference type="Proteomes" id="UP000000689"/>
    </source>
</evidence>
<comment type="subcellular location">
    <subcellularLocation>
        <location evidence="1 10">Mitochondrion inner membrane</location>
    </subcellularLocation>
</comment>
<dbReference type="OrthoDB" id="1158011at2759"/>
<dbReference type="GO" id="GO:0005758">
    <property type="term" value="C:mitochondrial intermembrane space"/>
    <property type="evidence" value="ECO:0007669"/>
    <property type="project" value="EnsemblFungi"/>
</dbReference>
<dbReference type="AlphaFoldDB" id="G0WES7"/>
<comment type="catalytic activity">
    <reaction evidence="10">
        <text>holo-[cytochrome c] = apo-[cytochrome c] + heme b</text>
        <dbReference type="Rhea" id="RHEA:22648"/>
        <dbReference type="Rhea" id="RHEA-COMP:10725"/>
        <dbReference type="Rhea" id="RHEA-COMP:10726"/>
        <dbReference type="ChEBI" id="CHEBI:29950"/>
        <dbReference type="ChEBI" id="CHEBI:60344"/>
        <dbReference type="ChEBI" id="CHEBI:83739"/>
        <dbReference type="EC" id="4.4.1.17"/>
    </reaction>
</comment>